<dbReference type="AlphaFoldDB" id="A0A9Q3GHV5"/>
<reference evidence="2" key="1">
    <citation type="submission" date="2021-03" db="EMBL/GenBank/DDBJ databases">
        <title>Draft genome sequence of rust myrtle Austropuccinia psidii MF-1, a brazilian biotype.</title>
        <authorList>
            <person name="Quecine M.C."/>
            <person name="Pachon D.M.R."/>
            <person name="Bonatelli M.L."/>
            <person name="Correr F.H."/>
            <person name="Franceschini L.M."/>
            <person name="Leite T.F."/>
            <person name="Margarido G.R.A."/>
            <person name="Almeida C.A."/>
            <person name="Ferrarezi J.A."/>
            <person name="Labate C.A."/>
        </authorList>
    </citation>
    <scope>NUCLEOTIDE SEQUENCE</scope>
    <source>
        <strain evidence="2">MF-1</strain>
    </source>
</reference>
<feature type="region of interest" description="Disordered" evidence="1">
    <location>
        <begin position="75"/>
        <end position="106"/>
    </location>
</feature>
<keyword evidence="3" id="KW-1185">Reference proteome</keyword>
<evidence type="ECO:0000313" key="3">
    <source>
        <dbReference type="Proteomes" id="UP000765509"/>
    </source>
</evidence>
<comment type="caution">
    <text evidence="2">The sequence shown here is derived from an EMBL/GenBank/DDBJ whole genome shotgun (WGS) entry which is preliminary data.</text>
</comment>
<evidence type="ECO:0000256" key="1">
    <source>
        <dbReference type="SAM" id="MobiDB-lite"/>
    </source>
</evidence>
<sequence>MHQEDFFKKILDELNITNLNRIKTPTPMNISFVLEAELSPIEASYWNVELPPAPYQTRYIINCECTVTACQQAHHHSLETNKTRTEVPQRYKRNGYQVHQREYTSS</sequence>
<protein>
    <submittedName>
        <fullName evidence="2">Uncharacterized protein</fullName>
    </submittedName>
</protein>
<name>A0A9Q3GHV5_9BASI</name>
<organism evidence="2 3">
    <name type="scientific">Austropuccinia psidii MF-1</name>
    <dbReference type="NCBI Taxonomy" id="1389203"/>
    <lineage>
        <taxon>Eukaryota</taxon>
        <taxon>Fungi</taxon>
        <taxon>Dikarya</taxon>
        <taxon>Basidiomycota</taxon>
        <taxon>Pucciniomycotina</taxon>
        <taxon>Pucciniomycetes</taxon>
        <taxon>Pucciniales</taxon>
        <taxon>Sphaerophragmiaceae</taxon>
        <taxon>Austropuccinia</taxon>
    </lineage>
</organism>
<dbReference type="EMBL" id="AVOT02001745">
    <property type="protein sequence ID" value="MBW0468011.1"/>
    <property type="molecule type" value="Genomic_DNA"/>
</dbReference>
<gene>
    <name evidence="2" type="ORF">O181_007726</name>
</gene>
<feature type="compositionally biased region" description="Basic and acidic residues" evidence="1">
    <location>
        <begin position="76"/>
        <end position="89"/>
    </location>
</feature>
<dbReference type="Proteomes" id="UP000765509">
    <property type="component" value="Unassembled WGS sequence"/>
</dbReference>
<evidence type="ECO:0000313" key="2">
    <source>
        <dbReference type="EMBL" id="MBW0468011.1"/>
    </source>
</evidence>
<proteinExistence type="predicted"/>
<accession>A0A9Q3GHV5</accession>